<evidence type="ECO:0000313" key="2">
    <source>
        <dbReference type="Proteomes" id="UP001596111"/>
    </source>
</evidence>
<reference evidence="2" key="1">
    <citation type="journal article" date="2019" name="Int. J. Syst. Evol. Microbiol.">
        <title>The Global Catalogue of Microorganisms (GCM) 10K type strain sequencing project: providing services to taxonomists for standard genome sequencing and annotation.</title>
        <authorList>
            <consortium name="The Broad Institute Genomics Platform"/>
            <consortium name="The Broad Institute Genome Sequencing Center for Infectious Disease"/>
            <person name="Wu L."/>
            <person name="Ma J."/>
        </authorList>
    </citation>
    <scope>NUCLEOTIDE SEQUENCE [LARGE SCALE GENOMIC DNA]</scope>
    <source>
        <strain evidence="2">CGMCC 1.13587</strain>
    </source>
</reference>
<keyword evidence="2" id="KW-1185">Reference proteome</keyword>
<name>A0ABW0SXY7_9GAMM</name>
<proteinExistence type="predicted"/>
<dbReference type="EC" id="1.11.1.-" evidence="1"/>
<keyword evidence="1" id="KW-0575">Peroxidase</keyword>
<dbReference type="Gene3D" id="3.30.300.20">
    <property type="match status" value="1"/>
</dbReference>
<dbReference type="GO" id="GO:0004601">
    <property type="term" value="F:peroxidase activity"/>
    <property type="evidence" value="ECO:0007669"/>
    <property type="project" value="UniProtKB-KW"/>
</dbReference>
<keyword evidence="1" id="KW-0560">Oxidoreductase</keyword>
<sequence length="160" mass="17250">MSETQEFTLTLTQESDYVFRIEFDDTAIPALHTDESAPLGGGTGPNPSRMLVAAVANCLSASLLFSLRKYKNDPGGIVARAKARLERNEHNRLRVAHIDVAIELPGAAAGYAQIERLLAQFEDFCIVTESVRHGVAVDVVVRDGSGVQVHPAQTHPTVSA</sequence>
<comment type="caution">
    <text evidence="1">The sequence shown here is derived from an EMBL/GenBank/DDBJ whole genome shotgun (WGS) entry which is preliminary data.</text>
</comment>
<dbReference type="RefSeq" id="WP_377327338.1">
    <property type="nucleotide sequence ID" value="NZ_JBHSNG010000011.1"/>
</dbReference>
<dbReference type="InterPro" id="IPR015946">
    <property type="entry name" value="KH_dom-like_a/b"/>
</dbReference>
<dbReference type="Pfam" id="PF02566">
    <property type="entry name" value="OsmC"/>
    <property type="match status" value="1"/>
</dbReference>
<dbReference type="Proteomes" id="UP001596111">
    <property type="component" value="Unassembled WGS sequence"/>
</dbReference>
<organism evidence="1 2">
    <name type="scientific">Rhodanobacter terrae</name>
    <dbReference type="NCBI Taxonomy" id="418647"/>
    <lineage>
        <taxon>Bacteria</taxon>
        <taxon>Pseudomonadati</taxon>
        <taxon>Pseudomonadota</taxon>
        <taxon>Gammaproteobacteria</taxon>
        <taxon>Lysobacterales</taxon>
        <taxon>Rhodanobacteraceae</taxon>
        <taxon>Rhodanobacter</taxon>
    </lineage>
</organism>
<accession>A0ABW0SXY7</accession>
<protein>
    <submittedName>
        <fullName evidence="1">OsmC family protein</fullName>
        <ecNumber evidence="1">1.11.1.-</ecNumber>
    </submittedName>
</protein>
<dbReference type="EMBL" id="JBHSNG010000011">
    <property type="protein sequence ID" value="MFC5581830.1"/>
    <property type="molecule type" value="Genomic_DNA"/>
</dbReference>
<dbReference type="InterPro" id="IPR036102">
    <property type="entry name" value="OsmC/Ohrsf"/>
</dbReference>
<dbReference type="InterPro" id="IPR003718">
    <property type="entry name" value="OsmC/Ohr_fam"/>
</dbReference>
<dbReference type="SUPFAM" id="SSF82784">
    <property type="entry name" value="OsmC-like"/>
    <property type="match status" value="1"/>
</dbReference>
<gene>
    <name evidence="1" type="ORF">ACFPPB_11975</name>
</gene>
<evidence type="ECO:0000313" key="1">
    <source>
        <dbReference type="EMBL" id="MFC5581830.1"/>
    </source>
</evidence>